<keyword evidence="1" id="KW-0732">Signal</keyword>
<gene>
    <name evidence="2" type="ORF">B0T14DRAFT_560409</name>
</gene>
<sequence>MGPLLTVLLAAFAPSLVQSAAPERIPQIHSITFSGSGCPSEPKWSGGFDDLQISFGEFGARLPSDRSTVNCQVHIQGTGGSPGWQVALKETWVTGHVWLQPGTKLEYLTTSFFSQDAARTNTQRGEKKNDGKGSVNEDVVLYTDLSKGQVWSQCFGGDGYTGIFNVNFRGVLSGDGGRASFEAQKQQWRLDWRRC</sequence>
<dbReference type="Proteomes" id="UP001175000">
    <property type="component" value="Unassembled WGS sequence"/>
</dbReference>
<feature type="chain" id="PRO_5041425746" description="Secreted protein" evidence="1">
    <location>
        <begin position="20"/>
        <end position="195"/>
    </location>
</feature>
<reference evidence="2" key="1">
    <citation type="submission" date="2023-06" db="EMBL/GenBank/DDBJ databases">
        <title>Genome-scale phylogeny and comparative genomics of the fungal order Sordariales.</title>
        <authorList>
            <consortium name="Lawrence Berkeley National Laboratory"/>
            <person name="Hensen N."/>
            <person name="Bonometti L."/>
            <person name="Westerberg I."/>
            <person name="Brannstrom I.O."/>
            <person name="Guillou S."/>
            <person name="Cros-Aarteil S."/>
            <person name="Calhoun S."/>
            <person name="Haridas S."/>
            <person name="Kuo A."/>
            <person name="Mondo S."/>
            <person name="Pangilinan J."/>
            <person name="Riley R."/>
            <person name="Labutti K."/>
            <person name="Andreopoulos B."/>
            <person name="Lipzen A."/>
            <person name="Chen C."/>
            <person name="Yanf M."/>
            <person name="Daum C."/>
            <person name="Ng V."/>
            <person name="Clum A."/>
            <person name="Steindorff A."/>
            <person name="Ohm R."/>
            <person name="Martin F."/>
            <person name="Silar P."/>
            <person name="Natvig D."/>
            <person name="Lalanne C."/>
            <person name="Gautier V."/>
            <person name="Ament-Velasquez S.L."/>
            <person name="Kruys A."/>
            <person name="Hutchinson M.I."/>
            <person name="Powell A.J."/>
            <person name="Barry K."/>
            <person name="Miller A.N."/>
            <person name="Grigoriev I.V."/>
            <person name="Debuchy R."/>
            <person name="Gladieux P."/>
            <person name="Thoren M.H."/>
            <person name="Johannesson H."/>
        </authorList>
    </citation>
    <scope>NUCLEOTIDE SEQUENCE</scope>
    <source>
        <strain evidence="2">CBS 606.72</strain>
    </source>
</reference>
<keyword evidence="3" id="KW-1185">Reference proteome</keyword>
<evidence type="ECO:0000313" key="2">
    <source>
        <dbReference type="EMBL" id="KAK0632750.1"/>
    </source>
</evidence>
<dbReference type="EMBL" id="JAULSU010000001">
    <property type="protein sequence ID" value="KAK0632750.1"/>
    <property type="molecule type" value="Genomic_DNA"/>
</dbReference>
<dbReference type="Pfam" id="PF14273">
    <property type="entry name" value="DUF4360"/>
    <property type="match status" value="1"/>
</dbReference>
<feature type="signal peptide" evidence="1">
    <location>
        <begin position="1"/>
        <end position="19"/>
    </location>
</feature>
<protein>
    <recommendedName>
        <fullName evidence="4">Secreted protein</fullName>
    </recommendedName>
</protein>
<comment type="caution">
    <text evidence="2">The sequence shown here is derived from an EMBL/GenBank/DDBJ whole genome shotgun (WGS) entry which is preliminary data.</text>
</comment>
<evidence type="ECO:0000256" key="1">
    <source>
        <dbReference type="SAM" id="SignalP"/>
    </source>
</evidence>
<accession>A0AA40CC52</accession>
<organism evidence="2 3">
    <name type="scientific">Immersiella caudata</name>
    <dbReference type="NCBI Taxonomy" id="314043"/>
    <lineage>
        <taxon>Eukaryota</taxon>
        <taxon>Fungi</taxon>
        <taxon>Dikarya</taxon>
        <taxon>Ascomycota</taxon>
        <taxon>Pezizomycotina</taxon>
        <taxon>Sordariomycetes</taxon>
        <taxon>Sordariomycetidae</taxon>
        <taxon>Sordariales</taxon>
        <taxon>Lasiosphaeriaceae</taxon>
        <taxon>Immersiella</taxon>
    </lineage>
</organism>
<name>A0AA40CC52_9PEZI</name>
<evidence type="ECO:0008006" key="4">
    <source>
        <dbReference type="Google" id="ProtNLM"/>
    </source>
</evidence>
<dbReference type="AlphaFoldDB" id="A0AA40CC52"/>
<dbReference type="PANTHER" id="PTHR38847:SF1">
    <property type="entry name" value="PSEUDOURIDINE SYNTHASE RSUA_RLUA-LIKE DOMAIN-CONTAINING PROTEIN"/>
    <property type="match status" value="1"/>
</dbReference>
<dbReference type="PANTHER" id="PTHR38847">
    <property type="match status" value="1"/>
</dbReference>
<evidence type="ECO:0000313" key="3">
    <source>
        <dbReference type="Proteomes" id="UP001175000"/>
    </source>
</evidence>
<proteinExistence type="predicted"/>
<dbReference type="InterPro" id="IPR025649">
    <property type="entry name" value="DUF4360"/>
</dbReference>